<reference evidence="2 3" key="1">
    <citation type="journal article" date="2024" name="Int. J. Syst. Evol. Microbiol.">
        <title>Paenibacillus hexagrammi sp. nov., a novel bacterium isolated from the gut content of Hexagrammos agrammus.</title>
        <authorList>
            <person name="Jung H.K."/>
            <person name="Kim D.G."/>
            <person name="Zin H."/>
            <person name="Park J."/>
            <person name="Jung H."/>
            <person name="Kim Y.O."/>
            <person name="Kong H.J."/>
            <person name="Kim J.W."/>
            <person name="Kim Y.S."/>
        </authorList>
    </citation>
    <scope>NUCLEOTIDE SEQUENCE [LARGE SCALE GENOMIC DNA]</scope>
    <source>
        <strain evidence="2 3">YPD9-1</strain>
    </source>
</reference>
<dbReference type="Gene3D" id="3.40.50.880">
    <property type="match status" value="1"/>
</dbReference>
<accession>A0ABY3SD97</accession>
<dbReference type="Proteomes" id="UP001649230">
    <property type="component" value="Chromosome"/>
</dbReference>
<dbReference type="Pfam" id="PF06283">
    <property type="entry name" value="ThuA"/>
    <property type="match status" value="1"/>
</dbReference>
<keyword evidence="3" id="KW-1185">Reference proteome</keyword>
<evidence type="ECO:0000313" key="3">
    <source>
        <dbReference type="Proteomes" id="UP001649230"/>
    </source>
</evidence>
<name>A0ABY3SD97_9BACL</name>
<sequence length="215" mass="24521">MRIGVLCGDNWHPAITVIEGLRPLEPRGFQFEFIVDTADWKSDVLEQYSAVILSKSNRRSPEDAEPWLTEEIQMDFDRYVAKGGGLLVIHSGTVGYANEKCFRELVGGVFTQHPEAGWVTLEYAEDTSWFGNEYPPFKIFDEHYFVNMFDEQAEIFMTSSSQSGKQPAGWIKRHGRGQVCVLTPGHYLEVWLNPHYQRTIESALTKVARKGQQAD</sequence>
<dbReference type="PANTHER" id="PTHR40469:SF2">
    <property type="entry name" value="GALACTOSE-BINDING DOMAIN-LIKE SUPERFAMILY PROTEIN"/>
    <property type="match status" value="1"/>
</dbReference>
<evidence type="ECO:0000313" key="2">
    <source>
        <dbReference type="EMBL" id="UJF31787.1"/>
    </source>
</evidence>
<feature type="domain" description="ThuA-like" evidence="1">
    <location>
        <begin position="12"/>
        <end position="204"/>
    </location>
</feature>
<proteinExistence type="predicted"/>
<gene>
    <name evidence="2" type="ORF">L0M14_18675</name>
</gene>
<protein>
    <submittedName>
        <fullName evidence="2">ThuA domain-containing protein</fullName>
    </submittedName>
</protein>
<dbReference type="RefSeq" id="WP_235118132.1">
    <property type="nucleotide sequence ID" value="NZ_CP090978.1"/>
</dbReference>
<evidence type="ECO:0000259" key="1">
    <source>
        <dbReference type="Pfam" id="PF06283"/>
    </source>
</evidence>
<dbReference type="SUPFAM" id="SSF52317">
    <property type="entry name" value="Class I glutamine amidotransferase-like"/>
    <property type="match status" value="1"/>
</dbReference>
<dbReference type="InterPro" id="IPR029010">
    <property type="entry name" value="ThuA-like"/>
</dbReference>
<dbReference type="InterPro" id="IPR029062">
    <property type="entry name" value="Class_I_gatase-like"/>
</dbReference>
<dbReference type="PANTHER" id="PTHR40469">
    <property type="entry name" value="SECRETED GLYCOSYL HYDROLASE"/>
    <property type="match status" value="1"/>
</dbReference>
<organism evidence="2 3">
    <name type="scientific">Paenibacillus hexagrammi</name>
    <dbReference type="NCBI Taxonomy" id="2908839"/>
    <lineage>
        <taxon>Bacteria</taxon>
        <taxon>Bacillati</taxon>
        <taxon>Bacillota</taxon>
        <taxon>Bacilli</taxon>
        <taxon>Bacillales</taxon>
        <taxon>Paenibacillaceae</taxon>
        <taxon>Paenibacillus</taxon>
    </lineage>
</organism>
<dbReference type="EMBL" id="CP090978">
    <property type="protein sequence ID" value="UJF31787.1"/>
    <property type="molecule type" value="Genomic_DNA"/>
</dbReference>